<name>A0A4Q7UZS9_PSEST</name>
<reference evidence="2 3" key="1">
    <citation type="submission" date="2019-02" db="EMBL/GenBank/DDBJ databases">
        <title>Sequencing the genomes of 1000 actinobacteria strains.</title>
        <authorList>
            <person name="Klenk H.-P."/>
        </authorList>
    </citation>
    <scope>NUCLEOTIDE SEQUENCE [LARGE SCALE GENOMIC DNA]</scope>
    <source>
        <strain evidence="2 3">DSM 45779</strain>
    </source>
</reference>
<dbReference type="InterPro" id="IPR039422">
    <property type="entry name" value="MarR/SlyA-like"/>
</dbReference>
<dbReference type="InterPro" id="IPR036390">
    <property type="entry name" value="WH_DNA-bd_sf"/>
</dbReference>
<keyword evidence="3" id="KW-1185">Reference proteome</keyword>
<dbReference type="OrthoDB" id="3694026at2"/>
<dbReference type="Pfam" id="PF12802">
    <property type="entry name" value="MarR_2"/>
    <property type="match status" value="1"/>
</dbReference>
<dbReference type="GO" id="GO:0006950">
    <property type="term" value="P:response to stress"/>
    <property type="evidence" value="ECO:0007669"/>
    <property type="project" value="TreeGrafter"/>
</dbReference>
<dbReference type="EMBL" id="SHKL01000001">
    <property type="protein sequence ID" value="RZT87677.1"/>
    <property type="molecule type" value="Genomic_DNA"/>
</dbReference>
<comment type="caution">
    <text evidence="2">The sequence shown here is derived from an EMBL/GenBank/DDBJ whole genome shotgun (WGS) entry which is preliminary data.</text>
</comment>
<dbReference type="RefSeq" id="WP_130291794.1">
    <property type="nucleotide sequence ID" value="NZ_SHKL01000001.1"/>
</dbReference>
<dbReference type="PANTHER" id="PTHR33164:SF106">
    <property type="entry name" value="TRANSCRIPTIONAL REGULATORY PROTEIN"/>
    <property type="match status" value="1"/>
</dbReference>
<protein>
    <submittedName>
        <fullName evidence="2">DNA-binding MarR family transcriptional regulator</fullName>
    </submittedName>
</protein>
<evidence type="ECO:0000313" key="3">
    <source>
        <dbReference type="Proteomes" id="UP000291591"/>
    </source>
</evidence>
<accession>A0A4Q7UZS9</accession>
<keyword evidence="2" id="KW-0238">DNA-binding</keyword>
<dbReference type="AlphaFoldDB" id="A0A4Q7UZS9"/>
<dbReference type="Gene3D" id="1.10.10.10">
    <property type="entry name" value="Winged helix-like DNA-binding domain superfamily/Winged helix DNA-binding domain"/>
    <property type="match status" value="1"/>
</dbReference>
<sequence>MTDEVPDLDGTTLRIRALMNAARELTARLSREAGMNATDMTALDLLDIHGPMGAAELARRLGIRSASATVLVDRLEAAGHVERVRSDTDRRRVTIATRPSAREANLALWLPSILAIDEVGRSLPEDERRVVAGFLERVTAAIDAPPA</sequence>
<dbReference type="PRINTS" id="PR00598">
    <property type="entry name" value="HTHMARR"/>
</dbReference>
<dbReference type="GO" id="GO:0003677">
    <property type="term" value="F:DNA binding"/>
    <property type="evidence" value="ECO:0007669"/>
    <property type="project" value="UniProtKB-KW"/>
</dbReference>
<dbReference type="SMART" id="SM00347">
    <property type="entry name" value="HTH_MARR"/>
    <property type="match status" value="1"/>
</dbReference>
<dbReference type="Proteomes" id="UP000291591">
    <property type="component" value="Unassembled WGS sequence"/>
</dbReference>
<evidence type="ECO:0000259" key="1">
    <source>
        <dbReference type="PROSITE" id="PS50995"/>
    </source>
</evidence>
<dbReference type="InterPro" id="IPR036388">
    <property type="entry name" value="WH-like_DNA-bd_sf"/>
</dbReference>
<proteinExistence type="predicted"/>
<evidence type="ECO:0000313" key="2">
    <source>
        <dbReference type="EMBL" id="RZT87677.1"/>
    </source>
</evidence>
<gene>
    <name evidence="2" type="ORF">EV383_4603</name>
</gene>
<dbReference type="InterPro" id="IPR000835">
    <property type="entry name" value="HTH_MarR-typ"/>
</dbReference>
<dbReference type="PANTHER" id="PTHR33164">
    <property type="entry name" value="TRANSCRIPTIONAL REGULATOR, MARR FAMILY"/>
    <property type="match status" value="1"/>
</dbReference>
<dbReference type="PROSITE" id="PS50995">
    <property type="entry name" value="HTH_MARR_2"/>
    <property type="match status" value="1"/>
</dbReference>
<dbReference type="SUPFAM" id="SSF46785">
    <property type="entry name" value="Winged helix' DNA-binding domain"/>
    <property type="match status" value="1"/>
</dbReference>
<dbReference type="GO" id="GO:0003700">
    <property type="term" value="F:DNA-binding transcription factor activity"/>
    <property type="evidence" value="ECO:0007669"/>
    <property type="project" value="InterPro"/>
</dbReference>
<organism evidence="2 3">
    <name type="scientific">Pseudonocardia sediminis</name>
    <dbReference type="NCBI Taxonomy" id="1397368"/>
    <lineage>
        <taxon>Bacteria</taxon>
        <taxon>Bacillati</taxon>
        <taxon>Actinomycetota</taxon>
        <taxon>Actinomycetes</taxon>
        <taxon>Pseudonocardiales</taxon>
        <taxon>Pseudonocardiaceae</taxon>
        <taxon>Pseudonocardia</taxon>
    </lineage>
</organism>
<feature type="domain" description="HTH marR-type" evidence="1">
    <location>
        <begin position="11"/>
        <end position="140"/>
    </location>
</feature>